<dbReference type="OrthoDB" id="9810882at2"/>
<dbReference type="EMBL" id="CP140154">
    <property type="protein sequence ID" value="WQG86712.1"/>
    <property type="molecule type" value="Genomic_DNA"/>
</dbReference>
<dbReference type="InterPro" id="IPR012406">
    <property type="entry name" value="UreE"/>
</dbReference>
<dbReference type="EMBL" id="FPIZ01000007">
    <property type="protein sequence ID" value="SFW55345.1"/>
    <property type="molecule type" value="Genomic_DNA"/>
</dbReference>
<dbReference type="Gene3D" id="2.60.260.20">
    <property type="entry name" value="Urease metallochaperone UreE, N-terminal domain"/>
    <property type="match status" value="1"/>
</dbReference>
<comment type="function">
    <text evidence="5">Involved in urease metallocenter assembly. Binds nickel. Probably functions as a nickel donor during metallocenter assembly.</text>
</comment>
<dbReference type="NCBIfam" id="NF009754">
    <property type="entry name" value="PRK13261.1-6"/>
    <property type="match status" value="1"/>
</dbReference>
<name>A0A1K1Q6J1_9BACT</name>
<evidence type="ECO:0000256" key="5">
    <source>
        <dbReference type="HAMAP-Rule" id="MF_00822"/>
    </source>
</evidence>
<evidence type="ECO:0000256" key="1">
    <source>
        <dbReference type="ARBA" id="ARBA00004496"/>
    </source>
</evidence>
<reference evidence="8 10" key="2">
    <citation type="submission" date="2023-11" db="EMBL/GenBank/DDBJ databases">
        <title>MicrobeMod: A computational toolkit for identifying prokaryotic methylation and restriction-modification with nanopore sequencing.</title>
        <authorList>
            <person name="Crits-Christoph A."/>
            <person name="Kang S.C."/>
            <person name="Lee H."/>
            <person name="Ostrov N."/>
        </authorList>
    </citation>
    <scope>NUCLEOTIDE SEQUENCE [LARGE SCALE GENOMIC DNA]</scope>
    <source>
        <strain evidence="8 10">ATCC 23090</strain>
    </source>
</reference>
<dbReference type="STRING" id="1004.SAMN05661012_02466"/>
<evidence type="ECO:0000256" key="3">
    <source>
        <dbReference type="ARBA" id="ARBA00022596"/>
    </source>
</evidence>
<dbReference type="GO" id="GO:0006457">
    <property type="term" value="P:protein folding"/>
    <property type="evidence" value="ECO:0007669"/>
    <property type="project" value="InterPro"/>
</dbReference>
<keyword evidence="4 5" id="KW-0143">Chaperone</keyword>
<comment type="subcellular location">
    <subcellularLocation>
        <location evidence="1 5">Cytoplasm</location>
    </subcellularLocation>
</comment>
<organism evidence="7 9">
    <name type="scientific">Chitinophaga sancti</name>
    <dbReference type="NCBI Taxonomy" id="1004"/>
    <lineage>
        <taxon>Bacteria</taxon>
        <taxon>Pseudomonadati</taxon>
        <taxon>Bacteroidota</taxon>
        <taxon>Chitinophagia</taxon>
        <taxon>Chitinophagales</taxon>
        <taxon>Chitinophagaceae</taxon>
        <taxon>Chitinophaga</taxon>
    </lineage>
</organism>
<evidence type="ECO:0000256" key="4">
    <source>
        <dbReference type="ARBA" id="ARBA00023186"/>
    </source>
</evidence>
<dbReference type="InterPro" id="IPR036118">
    <property type="entry name" value="UreE_N_sf"/>
</dbReference>
<dbReference type="GO" id="GO:0005737">
    <property type="term" value="C:cytoplasm"/>
    <property type="evidence" value="ECO:0007669"/>
    <property type="project" value="UniProtKB-SubCell"/>
</dbReference>
<evidence type="ECO:0000256" key="2">
    <source>
        <dbReference type="ARBA" id="ARBA00022490"/>
    </source>
</evidence>
<keyword evidence="10" id="KW-1185">Reference proteome</keyword>
<keyword evidence="3 5" id="KW-0533">Nickel</keyword>
<dbReference type="Proteomes" id="UP000183788">
    <property type="component" value="Unassembled WGS sequence"/>
</dbReference>
<dbReference type="InterPro" id="IPR004029">
    <property type="entry name" value="UreE_N"/>
</dbReference>
<gene>
    <name evidence="5 8" type="primary">ureE</name>
    <name evidence="7" type="ORF">SAMN05661012_02466</name>
    <name evidence="8" type="ORF">SR876_17380</name>
</gene>
<evidence type="ECO:0000313" key="7">
    <source>
        <dbReference type="EMBL" id="SFW55345.1"/>
    </source>
</evidence>
<dbReference type="GO" id="GO:0065003">
    <property type="term" value="P:protein-containing complex assembly"/>
    <property type="evidence" value="ECO:0007669"/>
    <property type="project" value="InterPro"/>
</dbReference>
<dbReference type="GO" id="GO:0019627">
    <property type="term" value="P:urea metabolic process"/>
    <property type="evidence" value="ECO:0007669"/>
    <property type="project" value="InterPro"/>
</dbReference>
<dbReference type="SUPFAM" id="SSF69287">
    <property type="entry name" value="Urease metallochaperone UreE, N-terminal domain"/>
    <property type="match status" value="1"/>
</dbReference>
<evidence type="ECO:0000313" key="8">
    <source>
        <dbReference type="EMBL" id="WQG86712.1"/>
    </source>
</evidence>
<protein>
    <recommendedName>
        <fullName evidence="5">Urease accessory protein UreE</fullName>
    </recommendedName>
</protein>
<dbReference type="PIRSF" id="PIRSF036402">
    <property type="entry name" value="Ureas_acces_UreE"/>
    <property type="match status" value="1"/>
</dbReference>
<proteinExistence type="inferred from homology"/>
<dbReference type="InterPro" id="IPR007864">
    <property type="entry name" value="UreE_C_dom"/>
</dbReference>
<keyword evidence="2 5" id="KW-0963">Cytoplasm</keyword>
<dbReference type="SUPFAM" id="SSF69737">
    <property type="entry name" value="Urease metallochaperone UreE, C-terminal domain"/>
    <property type="match status" value="1"/>
</dbReference>
<dbReference type="Pfam" id="PF02814">
    <property type="entry name" value="UreE_N"/>
    <property type="match status" value="1"/>
</dbReference>
<accession>A0A1K1Q6J1</accession>
<comment type="similarity">
    <text evidence="5">Belongs to the UreE family.</text>
</comment>
<dbReference type="HAMAP" id="MF_00822">
    <property type="entry name" value="UreE"/>
    <property type="match status" value="1"/>
</dbReference>
<reference evidence="7 9" key="1">
    <citation type="submission" date="2016-11" db="EMBL/GenBank/DDBJ databases">
        <authorList>
            <person name="Jaros S."/>
            <person name="Januszkiewicz K."/>
            <person name="Wedrychowicz H."/>
        </authorList>
    </citation>
    <scope>NUCLEOTIDE SEQUENCE [LARGE SCALE GENOMIC DNA]</scope>
    <source>
        <strain evidence="7 9">DSM 784</strain>
    </source>
</reference>
<dbReference type="RefSeq" id="WP_083571513.1">
    <property type="nucleotide sequence ID" value="NZ_CP139972.1"/>
</dbReference>
<dbReference type="Proteomes" id="UP001326715">
    <property type="component" value="Chromosome"/>
</dbReference>
<dbReference type="SMART" id="SM00988">
    <property type="entry name" value="UreE_N"/>
    <property type="match status" value="1"/>
</dbReference>
<dbReference type="AlphaFoldDB" id="A0A1K1Q6J1"/>
<evidence type="ECO:0000313" key="9">
    <source>
        <dbReference type="Proteomes" id="UP000183788"/>
    </source>
</evidence>
<evidence type="ECO:0000313" key="10">
    <source>
        <dbReference type="Proteomes" id="UP001326715"/>
    </source>
</evidence>
<dbReference type="CDD" id="cd00571">
    <property type="entry name" value="UreE"/>
    <property type="match status" value="1"/>
</dbReference>
<dbReference type="GO" id="GO:0051082">
    <property type="term" value="F:unfolded protein binding"/>
    <property type="evidence" value="ECO:0007669"/>
    <property type="project" value="UniProtKB-UniRule"/>
</dbReference>
<dbReference type="Pfam" id="PF05194">
    <property type="entry name" value="UreE_C"/>
    <property type="match status" value="1"/>
</dbReference>
<evidence type="ECO:0000259" key="6">
    <source>
        <dbReference type="SMART" id="SM00988"/>
    </source>
</evidence>
<sequence>MILINSIQGNVQSFDPGARVLDLLQLEWFETGKKIMRRHTRDGREIGWKVVKELPVLQDGDILWKDDHTLIAVSILPAAAIVLKPLSMLDMATICYEIGNKHLPLFIVNEEVLVPYEDPLFRWLEAKGYAPRQEQRVLTNMLRSNVLPHEHGSGTTLFSKILQLTTKS</sequence>
<dbReference type="Gene3D" id="3.30.70.790">
    <property type="entry name" value="UreE, C-terminal domain"/>
    <property type="match status" value="1"/>
</dbReference>
<dbReference type="GO" id="GO:0016151">
    <property type="term" value="F:nickel cation binding"/>
    <property type="evidence" value="ECO:0007669"/>
    <property type="project" value="UniProtKB-UniRule"/>
</dbReference>
<feature type="domain" description="UreE urease accessory N-terminal" evidence="6">
    <location>
        <begin position="7"/>
        <end position="71"/>
    </location>
</feature>